<dbReference type="Pfam" id="PF01966">
    <property type="entry name" value="HD"/>
    <property type="match status" value="1"/>
</dbReference>
<comment type="similarity">
    <text evidence="2">In the central section; belongs to the CRISPR-associated helicase Cas3 family.</text>
</comment>
<dbReference type="EMBL" id="MLBF01000042">
    <property type="protein sequence ID" value="OLN28494.1"/>
    <property type="molecule type" value="Genomic_DNA"/>
</dbReference>
<evidence type="ECO:0000256" key="8">
    <source>
        <dbReference type="ARBA" id="ARBA00022840"/>
    </source>
</evidence>
<keyword evidence="13" id="KW-1185">Reference proteome</keyword>
<evidence type="ECO:0000313" key="12">
    <source>
        <dbReference type="EMBL" id="OLN28494.1"/>
    </source>
</evidence>
<dbReference type="InterPro" id="IPR027417">
    <property type="entry name" value="P-loop_NTPase"/>
</dbReference>
<proteinExistence type="inferred from homology"/>
<dbReference type="InterPro" id="IPR006483">
    <property type="entry name" value="CRISPR-assoc_Cas3_HD"/>
</dbReference>
<evidence type="ECO:0000256" key="2">
    <source>
        <dbReference type="ARBA" id="ARBA00009046"/>
    </source>
</evidence>
<dbReference type="InterPro" id="IPR006474">
    <property type="entry name" value="Helicase_Cas3_CRISPR-ass_core"/>
</dbReference>
<dbReference type="InterPro" id="IPR011545">
    <property type="entry name" value="DEAD/DEAH_box_helicase_dom"/>
</dbReference>
<dbReference type="AlphaFoldDB" id="A0A1Q8QMD8"/>
<evidence type="ECO:0000256" key="7">
    <source>
        <dbReference type="ARBA" id="ARBA00022806"/>
    </source>
</evidence>
<dbReference type="GO" id="GO:0016787">
    <property type="term" value="F:hydrolase activity"/>
    <property type="evidence" value="ECO:0007669"/>
    <property type="project" value="UniProtKB-KW"/>
</dbReference>
<dbReference type="SMART" id="SM00487">
    <property type="entry name" value="DEXDc"/>
    <property type="match status" value="1"/>
</dbReference>
<dbReference type="RefSeq" id="WP_075366417.1">
    <property type="nucleotide sequence ID" value="NZ_MLBF01000042.1"/>
</dbReference>
<evidence type="ECO:0000256" key="9">
    <source>
        <dbReference type="ARBA" id="ARBA00023118"/>
    </source>
</evidence>
<keyword evidence="3" id="KW-0540">Nuclease</keyword>
<dbReference type="Gene3D" id="3.40.50.300">
    <property type="entry name" value="P-loop containing nucleotide triphosphate hydrolases"/>
    <property type="match status" value="2"/>
</dbReference>
<dbReference type="CDD" id="cd17930">
    <property type="entry name" value="DEXHc_cas3"/>
    <property type="match status" value="1"/>
</dbReference>
<evidence type="ECO:0000256" key="5">
    <source>
        <dbReference type="ARBA" id="ARBA00022741"/>
    </source>
</evidence>
<dbReference type="CDD" id="cd09641">
    <property type="entry name" value="Cas3''_I"/>
    <property type="match status" value="1"/>
</dbReference>
<evidence type="ECO:0000256" key="4">
    <source>
        <dbReference type="ARBA" id="ARBA00022723"/>
    </source>
</evidence>
<sequence length="737" mass="83056">MKYYAHSKTELSKTEWHLLKDHLEDTAKLTAGFASGFGAENLGRAAGLLHDIGKYSPDFQKRLEGERNKVDHSSAGAIEAVKHYNKAFGRILAYTIAGHHSGLHDWGSKIDESSLEGRLIKKSLPDYSPYQSEIDLPGSEDLVLPLKKLPFGTGFSGQFFTRFLYSSLVDADFLDTERALDVEKSSLRDKTFSLEKMLSTLEVHLTDKSRSSQDTPVNRRRAEILADCENKASNKPGFFTLSVPTGGGKTLSSMSFALKHAITHGMKRIIYVIPYTSIIEQNAAVFKDIFGKEKVLEHHSNFNYPEEAFLESESEYEPQGIGNLKLASENWDMPIIMTTNVQFFESLFAAKSSRCRKLHNITNSVVIIDEAQMIPTGFLKPCINALVELVANYNTTIVLCTATQPAINRLLPPDCEQPLEIVKDPDELYRAFQRVKVHNLGGLSDDMLAEKLLSLDQVLCIVNSKKHARLIFEKIKDKEAFHLSTRMCPAHRSQILQEIRKKLKAGAPCRVVSTQLIEAGVDVDFPVVYRSSAGVDSIAQSAGRCNREGLREIGDVYVFKPTEKHGLPSGWLSRTATIGEGVFRRHEDPLSLEGVRDYFTELYNIEGEGLDKERIMADISEQEKALIFPFRTIADKFKLIDDQNTTAIVIPWDEKCREILENTRWSKFPGSYIRRLQKYSVQVYEQEFREMLQIGLLENIGGKFYVLSGEAYNSEYSTKMGLLPCTESMLLKDTLII</sequence>
<evidence type="ECO:0000256" key="6">
    <source>
        <dbReference type="ARBA" id="ARBA00022801"/>
    </source>
</evidence>
<dbReference type="NCBIfam" id="TIGR01587">
    <property type="entry name" value="cas3_core"/>
    <property type="match status" value="1"/>
</dbReference>
<dbReference type="GO" id="GO:0004518">
    <property type="term" value="F:nuclease activity"/>
    <property type="evidence" value="ECO:0007669"/>
    <property type="project" value="UniProtKB-KW"/>
</dbReference>
<dbReference type="PROSITE" id="PS51192">
    <property type="entry name" value="HELICASE_ATP_BIND_1"/>
    <property type="match status" value="1"/>
</dbReference>
<dbReference type="GO" id="GO:0005524">
    <property type="term" value="F:ATP binding"/>
    <property type="evidence" value="ECO:0007669"/>
    <property type="project" value="UniProtKB-KW"/>
</dbReference>
<dbReference type="Gene3D" id="1.10.3210.30">
    <property type="match status" value="1"/>
</dbReference>
<name>A0A1Q8QMD8_9FIRM</name>
<dbReference type="GO" id="GO:0003676">
    <property type="term" value="F:nucleic acid binding"/>
    <property type="evidence" value="ECO:0007669"/>
    <property type="project" value="InterPro"/>
</dbReference>
<comment type="caution">
    <text evidence="12">The sequence shown here is derived from an EMBL/GenBank/DDBJ whole genome shotgun (WGS) entry which is preliminary data.</text>
</comment>
<organism evidence="12 13">
    <name type="scientific">Desulfosporosinus metallidurans</name>
    <dbReference type="NCBI Taxonomy" id="1888891"/>
    <lineage>
        <taxon>Bacteria</taxon>
        <taxon>Bacillati</taxon>
        <taxon>Bacillota</taxon>
        <taxon>Clostridia</taxon>
        <taxon>Eubacteriales</taxon>
        <taxon>Desulfitobacteriaceae</taxon>
        <taxon>Desulfosporosinus</taxon>
    </lineage>
</organism>
<dbReference type="PROSITE" id="PS51643">
    <property type="entry name" value="HD_CAS3"/>
    <property type="match status" value="1"/>
</dbReference>
<dbReference type="STRING" id="1888891.DSOL_4007"/>
<dbReference type="InterPro" id="IPR054712">
    <property type="entry name" value="Cas3-like_dom"/>
</dbReference>
<dbReference type="InterPro" id="IPR006674">
    <property type="entry name" value="HD_domain"/>
</dbReference>
<reference evidence="12 13" key="1">
    <citation type="submission" date="2016-09" db="EMBL/GenBank/DDBJ databases">
        <title>Complete genome of Desulfosporosinus sp. OL.</title>
        <authorList>
            <person name="Mardanov A."/>
            <person name="Beletsky A."/>
            <person name="Panova A."/>
            <person name="Karnachuk O."/>
            <person name="Ravin N."/>
        </authorList>
    </citation>
    <scope>NUCLEOTIDE SEQUENCE [LARGE SCALE GENOMIC DNA]</scope>
    <source>
        <strain evidence="12 13">OL</strain>
    </source>
</reference>
<evidence type="ECO:0000313" key="13">
    <source>
        <dbReference type="Proteomes" id="UP000186102"/>
    </source>
</evidence>
<feature type="domain" description="Helicase ATP-binding" evidence="10">
    <location>
        <begin position="230"/>
        <end position="422"/>
    </location>
</feature>
<dbReference type="GO" id="GO:0051607">
    <property type="term" value="P:defense response to virus"/>
    <property type="evidence" value="ECO:0007669"/>
    <property type="project" value="UniProtKB-KW"/>
</dbReference>
<keyword evidence="9" id="KW-0051">Antiviral defense</keyword>
<dbReference type="SUPFAM" id="SSF52540">
    <property type="entry name" value="P-loop containing nucleoside triphosphate hydrolases"/>
    <property type="match status" value="1"/>
</dbReference>
<evidence type="ECO:0000256" key="1">
    <source>
        <dbReference type="ARBA" id="ARBA00006847"/>
    </source>
</evidence>
<evidence type="ECO:0000259" key="10">
    <source>
        <dbReference type="PROSITE" id="PS51192"/>
    </source>
</evidence>
<dbReference type="Pfam" id="PF22590">
    <property type="entry name" value="Cas3-like_C_2"/>
    <property type="match status" value="1"/>
</dbReference>
<keyword evidence="8" id="KW-0067">ATP-binding</keyword>
<comment type="similarity">
    <text evidence="1">In the N-terminal section; belongs to the CRISPR-associated nuclease Cas3-HD family.</text>
</comment>
<dbReference type="OrthoDB" id="9810236at2"/>
<dbReference type="InterPro" id="IPR014001">
    <property type="entry name" value="Helicase_ATP-bd"/>
</dbReference>
<dbReference type="GO" id="GO:0046872">
    <property type="term" value="F:metal ion binding"/>
    <property type="evidence" value="ECO:0007669"/>
    <property type="project" value="UniProtKB-KW"/>
</dbReference>
<dbReference type="NCBIfam" id="TIGR01596">
    <property type="entry name" value="cas3_HD"/>
    <property type="match status" value="1"/>
</dbReference>
<dbReference type="Pfam" id="PF00270">
    <property type="entry name" value="DEAD"/>
    <property type="match status" value="1"/>
</dbReference>
<gene>
    <name evidence="12" type="ORF">DSOL_4007</name>
</gene>
<keyword evidence="4" id="KW-0479">Metal-binding</keyword>
<dbReference type="GO" id="GO:0004386">
    <property type="term" value="F:helicase activity"/>
    <property type="evidence" value="ECO:0007669"/>
    <property type="project" value="UniProtKB-KW"/>
</dbReference>
<keyword evidence="7" id="KW-0347">Helicase</keyword>
<keyword evidence="5" id="KW-0547">Nucleotide-binding</keyword>
<dbReference type="SUPFAM" id="SSF109604">
    <property type="entry name" value="HD-domain/PDEase-like"/>
    <property type="match status" value="1"/>
</dbReference>
<keyword evidence="6" id="KW-0378">Hydrolase</keyword>
<feature type="domain" description="HD Cas3-type" evidence="11">
    <location>
        <begin position="12"/>
        <end position="174"/>
    </location>
</feature>
<evidence type="ECO:0000256" key="3">
    <source>
        <dbReference type="ARBA" id="ARBA00022722"/>
    </source>
</evidence>
<evidence type="ECO:0000259" key="11">
    <source>
        <dbReference type="PROSITE" id="PS51643"/>
    </source>
</evidence>
<dbReference type="Proteomes" id="UP000186102">
    <property type="component" value="Unassembled WGS sequence"/>
</dbReference>
<accession>A0A1Q8QMD8</accession>
<protein>
    <submittedName>
        <fullName evidence="12">CRISPR-associated protein Cas3</fullName>
    </submittedName>
</protein>
<dbReference type="InterPro" id="IPR038257">
    <property type="entry name" value="CRISPR-assoc_Cas3_HD_sf"/>
</dbReference>